<sequence>VFGKKLVFANIRSSFIFLINFLSVLARINSSVVIESLADATFCPLKSIW</sequence>
<evidence type="ECO:0000313" key="1">
    <source>
        <dbReference type="EMBL" id="SVA95499.1"/>
    </source>
</evidence>
<organism evidence="1">
    <name type="scientific">marine metagenome</name>
    <dbReference type="NCBI Taxonomy" id="408172"/>
    <lineage>
        <taxon>unclassified sequences</taxon>
        <taxon>metagenomes</taxon>
        <taxon>ecological metagenomes</taxon>
    </lineage>
</organism>
<name>A0A382A284_9ZZZZ</name>
<dbReference type="EMBL" id="UINC01023572">
    <property type="protein sequence ID" value="SVA95499.1"/>
    <property type="molecule type" value="Genomic_DNA"/>
</dbReference>
<dbReference type="AlphaFoldDB" id="A0A382A284"/>
<reference evidence="1" key="1">
    <citation type="submission" date="2018-05" db="EMBL/GenBank/DDBJ databases">
        <authorList>
            <person name="Lanie J.A."/>
            <person name="Ng W.-L."/>
            <person name="Kazmierczak K.M."/>
            <person name="Andrzejewski T.M."/>
            <person name="Davidsen T.M."/>
            <person name="Wayne K.J."/>
            <person name="Tettelin H."/>
            <person name="Glass J.I."/>
            <person name="Rusch D."/>
            <person name="Podicherti R."/>
            <person name="Tsui H.-C.T."/>
            <person name="Winkler M.E."/>
        </authorList>
    </citation>
    <scope>NUCLEOTIDE SEQUENCE</scope>
</reference>
<accession>A0A382A284</accession>
<protein>
    <submittedName>
        <fullName evidence="1">Uncharacterized protein</fullName>
    </submittedName>
</protein>
<gene>
    <name evidence="1" type="ORF">METZ01_LOCUS148353</name>
</gene>
<feature type="non-terminal residue" evidence="1">
    <location>
        <position position="49"/>
    </location>
</feature>
<feature type="non-terminal residue" evidence="1">
    <location>
        <position position="1"/>
    </location>
</feature>
<proteinExistence type="predicted"/>